<feature type="non-terminal residue" evidence="1">
    <location>
        <position position="1"/>
    </location>
</feature>
<accession>A0AAD5SNK7</accession>
<evidence type="ECO:0008006" key="3">
    <source>
        <dbReference type="Google" id="ProtNLM"/>
    </source>
</evidence>
<proteinExistence type="predicted"/>
<gene>
    <name evidence="1" type="ORF">HK100_007756</name>
</gene>
<evidence type="ECO:0000313" key="1">
    <source>
        <dbReference type="EMBL" id="KAJ3089405.1"/>
    </source>
</evidence>
<name>A0AAD5SNK7_9FUNG</name>
<reference evidence="1" key="1">
    <citation type="submission" date="2020-05" db="EMBL/GenBank/DDBJ databases">
        <title>Phylogenomic resolution of chytrid fungi.</title>
        <authorList>
            <person name="Stajich J.E."/>
            <person name="Amses K."/>
            <person name="Simmons R."/>
            <person name="Seto K."/>
            <person name="Myers J."/>
            <person name="Bonds A."/>
            <person name="Quandt C.A."/>
            <person name="Barry K."/>
            <person name="Liu P."/>
            <person name="Grigoriev I."/>
            <person name="Longcore J.E."/>
            <person name="James T.Y."/>
        </authorList>
    </citation>
    <scope>NUCLEOTIDE SEQUENCE</scope>
    <source>
        <strain evidence="1">JEL0513</strain>
    </source>
</reference>
<protein>
    <recommendedName>
        <fullName evidence="3">Exostosin GT47 domain-containing protein</fullName>
    </recommendedName>
</protein>
<dbReference type="Proteomes" id="UP001211907">
    <property type="component" value="Unassembled WGS sequence"/>
</dbReference>
<dbReference type="PANTHER" id="PTHR15576:SF1">
    <property type="entry name" value="RIBITOL-5-PHOSPHATE XYLOSYLTRANSFERASE 1"/>
    <property type="match status" value="1"/>
</dbReference>
<dbReference type="GO" id="GO:0035269">
    <property type="term" value="P:protein O-linked glycosylation via mannose"/>
    <property type="evidence" value="ECO:0007669"/>
    <property type="project" value="InterPro"/>
</dbReference>
<sequence>KRHTIVKLEETLQTLNNTSAFIEVDFIDDSRFEDSRLQHSEPTAATFLKLFRPTAENTKEITNREKFSSSFAAYSVKSISTLTSSSPSSAISGQSLLKSLESISEILANSEWVLLLQEGALLADPLNANPFSQKLDAFSLTNQNLILFEHCNQTNSGSLLIHNSFRDRISGFVKSYQAQIFSHEDFSVWRELLKTFKTTLSKLPGNDLFTCELFWLEGDVDLANFNSFTVDDRISADIMRLIADFYFGTMPLPDLMKDSLKYNLVIEIPKDSDVTKIVVRDGSVIFVDSWSIVDFVDKIAPQIKTRYVLLSGDGDGCGPECYLHPVKTKLYIMNCQGVEAGNGKISCLPIGLSEWHDSREMMHRAYQQGIGLRNGLVWKPVNLLEKSERYVLASFNVKSNPKARQPVFDLFCNSSKSDIAKVMNCQFGEVDQLTFYSKVMAKSRFVISPHGNGLDCYRTYEALFMNVIPIVVKSSLDALYEELPVLTLDKWEDLTIELMENTESNFAKMKWNLRKLYSDYWYHKVRTLV</sequence>
<organism evidence="1 2">
    <name type="scientific">Physocladia obscura</name>
    <dbReference type="NCBI Taxonomy" id="109957"/>
    <lineage>
        <taxon>Eukaryota</taxon>
        <taxon>Fungi</taxon>
        <taxon>Fungi incertae sedis</taxon>
        <taxon>Chytridiomycota</taxon>
        <taxon>Chytridiomycota incertae sedis</taxon>
        <taxon>Chytridiomycetes</taxon>
        <taxon>Chytridiales</taxon>
        <taxon>Chytriomycetaceae</taxon>
        <taxon>Physocladia</taxon>
    </lineage>
</organism>
<dbReference type="EMBL" id="JADGJH010003685">
    <property type="protein sequence ID" value="KAJ3089405.1"/>
    <property type="molecule type" value="Genomic_DNA"/>
</dbReference>
<dbReference type="GO" id="GO:0120053">
    <property type="term" value="F:ribitol beta-1,4-xylosyltransferase activity"/>
    <property type="evidence" value="ECO:0007669"/>
    <property type="project" value="InterPro"/>
</dbReference>
<keyword evidence="2" id="KW-1185">Reference proteome</keyword>
<dbReference type="PANTHER" id="PTHR15576">
    <property type="entry name" value="RIBITOL-5-PHOSPHATE XYLOSYLTRANSFERASE 1"/>
    <property type="match status" value="1"/>
</dbReference>
<dbReference type="AlphaFoldDB" id="A0AAD5SNK7"/>
<comment type="caution">
    <text evidence="1">The sequence shown here is derived from an EMBL/GenBank/DDBJ whole genome shotgun (WGS) entry which is preliminary data.</text>
</comment>
<dbReference type="GO" id="GO:0005794">
    <property type="term" value="C:Golgi apparatus"/>
    <property type="evidence" value="ECO:0007669"/>
    <property type="project" value="TreeGrafter"/>
</dbReference>
<dbReference type="InterPro" id="IPR055286">
    <property type="entry name" value="RXYLT1-like"/>
</dbReference>
<evidence type="ECO:0000313" key="2">
    <source>
        <dbReference type="Proteomes" id="UP001211907"/>
    </source>
</evidence>